<proteinExistence type="inferred from homology"/>
<dbReference type="Pfam" id="PF00416">
    <property type="entry name" value="Ribosomal_S13"/>
    <property type="match status" value="1"/>
</dbReference>
<dbReference type="GO" id="GO:0019843">
    <property type="term" value="F:rRNA binding"/>
    <property type="evidence" value="ECO:0007669"/>
    <property type="project" value="UniProtKB-KW"/>
</dbReference>
<dbReference type="GO" id="GO:0003735">
    <property type="term" value="F:structural constituent of ribosome"/>
    <property type="evidence" value="ECO:0007669"/>
    <property type="project" value="InterPro"/>
</dbReference>
<evidence type="ECO:0000256" key="7">
    <source>
        <dbReference type="ARBA" id="ARBA00023274"/>
    </source>
</evidence>
<keyword evidence="6 13" id="KW-0496">Mitochondrion</keyword>
<comment type="similarity">
    <text evidence="2 12">Belongs to the universal ribosomal protein uS13 family.</text>
</comment>
<dbReference type="PIRSF" id="PIRSF002134">
    <property type="entry name" value="Ribosomal_S13"/>
    <property type="match status" value="1"/>
</dbReference>
<dbReference type="EMBL" id="KX171638">
    <property type="protein sequence ID" value="AOH05921.1"/>
    <property type="molecule type" value="Genomic_DNA"/>
</dbReference>
<reference evidence="13" key="1">
    <citation type="journal article" date="2016" name="New Phytol.">
        <title>Complete mitochondrial genomes from the ferns Ophioglossum californicum and Psilotum nudum are highly repetitive with the largest organellar introns.</title>
        <authorList>
            <person name="Guo W."/>
            <person name="Zhu A."/>
            <person name="Fan W."/>
            <person name="Mower J.P."/>
        </authorList>
    </citation>
    <scope>NUCLEOTIDE SEQUENCE</scope>
    <source>
        <strain evidence="13">V16</strain>
    </source>
</reference>
<dbReference type="RefSeq" id="YP_009277451.1">
    <property type="nucleotide sequence ID" value="NC_030952.1"/>
</dbReference>
<dbReference type="Gene3D" id="4.10.910.10">
    <property type="entry name" value="30s ribosomal protein s13, domain 2"/>
    <property type="match status" value="1"/>
</dbReference>
<comment type="subcellular location">
    <subcellularLocation>
        <location evidence="1">Mitochondrion</location>
    </subcellularLocation>
</comment>
<keyword evidence="3" id="KW-0699">rRNA-binding</keyword>
<name>A0A1B3TRI7_PSINU</name>
<evidence type="ECO:0000256" key="10">
    <source>
        <dbReference type="ARBA" id="ARBA00040757"/>
    </source>
</evidence>
<dbReference type="GeneID" id="28799913"/>
<dbReference type="InterPro" id="IPR018269">
    <property type="entry name" value="Ribosomal_uS13_CS"/>
</dbReference>
<dbReference type="Gene3D" id="1.10.8.50">
    <property type="match status" value="1"/>
</dbReference>
<dbReference type="AlphaFoldDB" id="A0A1B3TRI7"/>
<dbReference type="PANTHER" id="PTHR10871:SF8">
    <property type="entry name" value="SMALL RIBOSOMAL SUBUNIT PROTEIN US13M"/>
    <property type="match status" value="1"/>
</dbReference>
<dbReference type="GO" id="GO:0005739">
    <property type="term" value="C:mitochondrion"/>
    <property type="evidence" value="ECO:0007669"/>
    <property type="project" value="UniProtKB-SubCell"/>
</dbReference>
<dbReference type="HAMAP" id="MF_01315">
    <property type="entry name" value="Ribosomal_uS13"/>
    <property type="match status" value="1"/>
</dbReference>
<dbReference type="PROSITE" id="PS00646">
    <property type="entry name" value="RIBOSOMAL_S13_1"/>
    <property type="match status" value="1"/>
</dbReference>
<dbReference type="SUPFAM" id="SSF46946">
    <property type="entry name" value="S13-like H2TH domain"/>
    <property type="match status" value="1"/>
</dbReference>
<dbReference type="PROSITE" id="PS50159">
    <property type="entry name" value="RIBOSOMAL_S13_2"/>
    <property type="match status" value="1"/>
</dbReference>
<dbReference type="InterPro" id="IPR001892">
    <property type="entry name" value="Ribosomal_uS13"/>
</dbReference>
<comment type="function">
    <text evidence="8">Located at the top of the head of the small subunit, it contacts several helices of the 18S rRNA.</text>
</comment>
<keyword evidence="4" id="KW-0694">RNA-binding</keyword>
<geneLocation type="mitochondrion" evidence="13"/>
<keyword evidence="5 12" id="KW-0689">Ribosomal protein</keyword>
<evidence type="ECO:0000256" key="4">
    <source>
        <dbReference type="ARBA" id="ARBA00022884"/>
    </source>
</evidence>
<dbReference type="GO" id="GO:0006412">
    <property type="term" value="P:translation"/>
    <property type="evidence" value="ECO:0007669"/>
    <property type="project" value="InterPro"/>
</dbReference>
<keyword evidence="7 12" id="KW-0687">Ribonucleoprotein</keyword>
<evidence type="ECO:0000256" key="8">
    <source>
        <dbReference type="ARBA" id="ARBA00037439"/>
    </source>
</evidence>
<gene>
    <name evidence="13" type="primary">rps13</name>
</gene>
<dbReference type="InterPro" id="IPR027437">
    <property type="entry name" value="Rbsml_uS13_C"/>
</dbReference>
<evidence type="ECO:0000256" key="11">
    <source>
        <dbReference type="ARBA" id="ARBA00042802"/>
    </source>
</evidence>
<comment type="subunit">
    <text evidence="9">Part of the small ribosomal subunit.</text>
</comment>
<evidence type="ECO:0000256" key="9">
    <source>
        <dbReference type="ARBA" id="ARBA00038537"/>
    </source>
</evidence>
<evidence type="ECO:0000256" key="2">
    <source>
        <dbReference type="ARBA" id="ARBA00008080"/>
    </source>
</evidence>
<protein>
    <recommendedName>
        <fullName evidence="10">Small ribosomal subunit protein uS13m</fullName>
    </recommendedName>
    <alternativeName>
        <fullName evidence="11">Ribosomal protein S13, mitochondrial</fullName>
    </alternativeName>
</protein>
<sequence length="130" mass="15040">MSYIPGTKLVPNKQVRIASTQISGIGPKKAIQVRNQLGIGDNTKVYQLTKHRIDQIIRVIRQNNSLVDSELKREIQPNIKRLISISRYRGFRHKAGLPLRGQRTHTNAKTCRKSRQFSIQRPRFVKNRLT</sequence>
<accession>A0A1B3TRI7</accession>
<evidence type="ECO:0000256" key="5">
    <source>
        <dbReference type="ARBA" id="ARBA00022980"/>
    </source>
</evidence>
<evidence type="ECO:0000256" key="3">
    <source>
        <dbReference type="ARBA" id="ARBA00022730"/>
    </source>
</evidence>
<dbReference type="InterPro" id="IPR010979">
    <property type="entry name" value="Ribosomal_uS13-like_H2TH"/>
</dbReference>
<evidence type="ECO:0000256" key="6">
    <source>
        <dbReference type="ARBA" id="ARBA00023128"/>
    </source>
</evidence>
<evidence type="ECO:0000313" key="13">
    <source>
        <dbReference type="EMBL" id="AOH05921.1"/>
    </source>
</evidence>
<organism evidence="13">
    <name type="scientific">Psilotum nudum</name>
    <name type="common">Whisk fern</name>
    <name type="synonym">Lycopodium nudum</name>
    <dbReference type="NCBI Taxonomy" id="3240"/>
    <lineage>
        <taxon>Eukaryota</taxon>
        <taxon>Viridiplantae</taxon>
        <taxon>Streptophyta</taxon>
        <taxon>Embryophyta</taxon>
        <taxon>Tracheophyta</taxon>
        <taxon>Polypodiopsida</taxon>
        <taxon>Ophioglossidae</taxon>
        <taxon>Psilotales</taxon>
        <taxon>Psilotaceae</taxon>
        <taxon>Psilotum</taxon>
    </lineage>
</organism>
<dbReference type="PANTHER" id="PTHR10871">
    <property type="entry name" value="30S RIBOSOMAL PROTEIN S13/40S RIBOSOMAL PROTEIN S18"/>
    <property type="match status" value="1"/>
</dbReference>
<dbReference type="GO" id="GO:0015935">
    <property type="term" value="C:small ribosomal subunit"/>
    <property type="evidence" value="ECO:0007669"/>
    <property type="project" value="TreeGrafter"/>
</dbReference>
<evidence type="ECO:0000256" key="1">
    <source>
        <dbReference type="ARBA" id="ARBA00004173"/>
    </source>
</evidence>
<evidence type="ECO:0000256" key="12">
    <source>
        <dbReference type="RuleBase" id="RU003830"/>
    </source>
</evidence>